<organism evidence="1 2">
    <name type="scientific">Halobium salinum</name>
    <dbReference type="NCBI Taxonomy" id="1364940"/>
    <lineage>
        <taxon>Archaea</taxon>
        <taxon>Methanobacteriati</taxon>
        <taxon>Methanobacteriota</taxon>
        <taxon>Stenosarchaea group</taxon>
        <taxon>Halobacteria</taxon>
        <taxon>Halobacteriales</taxon>
        <taxon>Haloferacaceae</taxon>
        <taxon>Halobium</taxon>
    </lineage>
</organism>
<dbReference type="RefSeq" id="WP_267624313.1">
    <property type="nucleotide sequence ID" value="NZ_JAODIW010000008.1"/>
</dbReference>
<evidence type="ECO:0000313" key="1">
    <source>
        <dbReference type="EMBL" id="MFC4358109.1"/>
    </source>
</evidence>
<accession>A0ABD5PBP0</accession>
<dbReference type="EMBL" id="JBHSDS010000006">
    <property type="protein sequence ID" value="MFC4358109.1"/>
    <property type="molecule type" value="Genomic_DNA"/>
</dbReference>
<gene>
    <name evidence="1" type="ORF">ACFO0N_09130</name>
</gene>
<comment type="caution">
    <text evidence="1">The sequence shown here is derived from an EMBL/GenBank/DDBJ whole genome shotgun (WGS) entry which is preliminary data.</text>
</comment>
<evidence type="ECO:0000313" key="2">
    <source>
        <dbReference type="Proteomes" id="UP001595921"/>
    </source>
</evidence>
<reference evidence="1 2" key="1">
    <citation type="journal article" date="2019" name="Int. J. Syst. Evol. Microbiol.">
        <title>The Global Catalogue of Microorganisms (GCM) 10K type strain sequencing project: providing services to taxonomists for standard genome sequencing and annotation.</title>
        <authorList>
            <consortium name="The Broad Institute Genomics Platform"/>
            <consortium name="The Broad Institute Genome Sequencing Center for Infectious Disease"/>
            <person name="Wu L."/>
            <person name="Ma J."/>
        </authorList>
    </citation>
    <scope>NUCLEOTIDE SEQUENCE [LARGE SCALE GENOMIC DNA]</scope>
    <source>
        <strain evidence="1 2">CGMCC 1.12553</strain>
    </source>
</reference>
<dbReference type="AlphaFoldDB" id="A0ABD5PBP0"/>
<keyword evidence="2" id="KW-1185">Reference proteome</keyword>
<sequence>MCMYCSYREDGWTALLQYDEVYQSAVGAKTESTHGFHESWDDLREDLAG</sequence>
<protein>
    <submittedName>
        <fullName evidence="1">Uncharacterized protein</fullName>
    </submittedName>
</protein>
<name>A0ABD5PBP0_9EURY</name>
<dbReference type="Proteomes" id="UP001595921">
    <property type="component" value="Unassembled WGS sequence"/>
</dbReference>
<proteinExistence type="predicted"/>